<evidence type="ECO:0000313" key="2">
    <source>
        <dbReference type="Proteomes" id="UP001153678"/>
    </source>
</evidence>
<sequence length="194" mass="21244">MMITLIALVYKSALPSQNSQLDKRTNHCLHKRDVLGKRTNTRVCSCALAESVFDGTSGPVNGIIIYAQDECGSTTITGLFSSGFEDTSQNYTFKIVDNCGKVLRDVTKDLNIQFSEGGSKAFKSKVDDINLNCAKDGILLTKNSRSGLTKRTCDTFSKRQAPQAPPENPNSVDGAFMRINRGEDSYAQANIFEI</sequence>
<proteinExistence type="predicted"/>
<dbReference type="EMBL" id="CAMKVN010001564">
    <property type="protein sequence ID" value="CAI2176825.1"/>
    <property type="molecule type" value="Genomic_DNA"/>
</dbReference>
<accession>A0A9W4SPF9</accession>
<reference evidence="1" key="1">
    <citation type="submission" date="2022-08" db="EMBL/GenBank/DDBJ databases">
        <authorList>
            <person name="Kallberg Y."/>
            <person name="Tangrot J."/>
            <person name="Rosling A."/>
        </authorList>
    </citation>
    <scope>NUCLEOTIDE SEQUENCE</scope>
    <source>
        <strain evidence="1">Wild A</strain>
    </source>
</reference>
<organism evidence="1 2">
    <name type="scientific">Funneliformis geosporum</name>
    <dbReference type="NCBI Taxonomy" id="1117311"/>
    <lineage>
        <taxon>Eukaryota</taxon>
        <taxon>Fungi</taxon>
        <taxon>Fungi incertae sedis</taxon>
        <taxon>Mucoromycota</taxon>
        <taxon>Glomeromycotina</taxon>
        <taxon>Glomeromycetes</taxon>
        <taxon>Glomerales</taxon>
        <taxon>Glomeraceae</taxon>
        <taxon>Funneliformis</taxon>
    </lineage>
</organism>
<evidence type="ECO:0000313" key="1">
    <source>
        <dbReference type="EMBL" id="CAI2176825.1"/>
    </source>
</evidence>
<dbReference type="Proteomes" id="UP001153678">
    <property type="component" value="Unassembled WGS sequence"/>
</dbReference>
<dbReference type="AlphaFoldDB" id="A0A9W4SPF9"/>
<dbReference type="OrthoDB" id="2305685at2759"/>
<name>A0A9W4SPF9_9GLOM</name>
<gene>
    <name evidence="1" type="ORF">FWILDA_LOCUS7778</name>
</gene>
<protein>
    <submittedName>
        <fullName evidence="1">6753_t:CDS:1</fullName>
    </submittedName>
</protein>
<comment type="caution">
    <text evidence="1">The sequence shown here is derived from an EMBL/GenBank/DDBJ whole genome shotgun (WGS) entry which is preliminary data.</text>
</comment>
<keyword evidence="2" id="KW-1185">Reference proteome</keyword>